<accession>A0ABU1TJ73</accession>
<dbReference type="RefSeq" id="WP_310103381.1">
    <property type="nucleotide sequence ID" value="NZ_JAVDUU010000006.1"/>
</dbReference>
<protein>
    <recommendedName>
        <fullName evidence="3">DUF2946 domain-containing protein</fullName>
    </recommendedName>
</protein>
<comment type="caution">
    <text evidence="1">The sequence shown here is derived from an EMBL/GenBank/DDBJ whole genome shotgun (WGS) entry which is preliminary data.</text>
</comment>
<proteinExistence type="predicted"/>
<dbReference type="Proteomes" id="UP001247620">
    <property type="component" value="Unassembled WGS sequence"/>
</dbReference>
<evidence type="ECO:0008006" key="3">
    <source>
        <dbReference type="Google" id="ProtNLM"/>
    </source>
</evidence>
<name>A0ABU1TJ73_9SPHI</name>
<reference evidence="1 2" key="1">
    <citation type="submission" date="2023-07" db="EMBL/GenBank/DDBJ databases">
        <title>Sorghum-associated microbial communities from plants grown in Nebraska, USA.</title>
        <authorList>
            <person name="Schachtman D."/>
        </authorList>
    </citation>
    <scope>NUCLEOTIDE SEQUENCE [LARGE SCALE GENOMIC DNA]</scope>
    <source>
        <strain evidence="1 2">3262</strain>
    </source>
</reference>
<gene>
    <name evidence="1" type="ORF">J2W55_005264</name>
</gene>
<dbReference type="Pfam" id="PF26622">
    <property type="entry name" value="DUF8199"/>
    <property type="match status" value="1"/>
</dbReference>
<evidence type="ECO:0000313" key="2">
    <source>
        <dbReference type="Proteomes" id="UP001247620"/>
    </source>
</evidence>
<sequence>MKKAAILSIAAFYLLLTTGMFVCIVHCAGERFFKPQMAMQMMGHHSSGNKHHKHNTETNDCDCCNKHGNFVIKENIKPATVSIQSPMPAFIVQPFNYIPVTPQYATLNIFKSLCGKAPPNLSGKAISIQLHSLQI</sequence>
<dbReference type="EMBL" id="JAVDUU010000006">
    <property type="protein sequence ID" value="MDR6945392.1"/>
    <property type="molecule type" value="Genomic_DNA"/>
</dbReference>
<dbReference type="InterPro" id="IPR058512">
    <property type="entry name" value="DUF8199"/>
</dbReference>
<keyword evidence="2" id="KW-1185">Reference proteome</keyword>
<organism evidence="1 2">
    <name type="scientific">Mucilaginibacter pocheonensis</name>
    <dbReference type="NCBI Taxonomy" id="398050"/>
    <lineage>
        <taxon>Bacteria</taxon>
        <taxon>Pseudomonadati</taxon>
        <taxon>Bacteroidota</taxon>
        <taxon>Sphingobacteriia</taxon>
        <taxon>Sphingobacteriales</taxon>
        <taxon>Sphingobacteriaceae</taxon>
        <taxon>Mucilaginibacter</taxon>
    </lineage>
</organism>
<evidence type="ECO:0000313" key="1">
    <source>
        <dbReference type="EMBL" id="MDR6945392.1"/>
    </source>
</evidence>